<dbReference type="EMBL" id="BAAAGS010000040">
    <property type="protein sequence ID" value="GAA0545779.1"/>
    <property type="molecule type" value="Genomic_DNA"/>
</dbReference>
<feature type="compositionally biased region" description="Polar residues" evidence="6">
    <location>
        <begin position="64"/>
        <end position="78"/>
    </location>
</feature>
<gene>
    <name evidence="10" type="ORF">GCM10009533_50840</name>
</gene>
<keyword evidence="4 7" id="KW-1133">Transmembrane helix</keyword>
<accession>A0ABP3NM91</accession>
<comment type="caution">
    <text evidence="10">The sequence shown here is derived from an EMBL/GenBank/DDBJ whole genome shotgun (WGS) entry which is preliminary data.</text>
</comment>
<keyword evidence="2" id="KW-1003">Cell membrane</keyword>
<protein>
    <recommendedName>
        <fullName evidence="9">Type II secretion system protein GspF domain-containing protein</fullName>
    </recommendedName>
</protein>
<reference evidence="11" key="1">
    <citation type="journal article" date="2019" name="Int. J. Syst. Evol. Microbiol.">
        <title>The Global Catalogue of Microorganisms (GCM) 10K type strain sequencing project: providing services to taxonomists for standard genome sequencing and annotation.</title>
        <authorList>
            <consortium name="The Broad Institute Genomics Platform"/>
            <consortium name="The Broad Institute Genome Sequencing Center for Infectious Disease"/>
            <person name="Wu L."/>
            <person name="Ma J."/>
        </authorList>
    </citation>
    <scope>NUCLEOTIDE SEQUENCE [LARGE SCALE GENOMIC DNA]</scope>
    <source>
        <strain evidence="11">JCM 10303</strain>
    </source>
</reference>
<proteinExistence type="predicted"/>
<dbReference type="InterPro" id="IPR018076">
    <property type="entry name" value="T2SS_GspF_dom"/>
</dbReference>
<feature type="domain" description="Type II secretion system protein GspF" evidence="9">
    <location>
        <begin position="300"/>
        <end position="418"/>
    </location>
</feature>
<feature type="transmembrane region" description="Helical" evidence="7">
    <location>
        <begin position="401"/>
        <end position="428"/>
    </location>
</feature>
<evidence type="ECO:0000256" key="4">
    <source>
        <dbReference type="ARBA" id="ARBA00022989"/>
    </source>
</evidence>
<dbReference type="Proteomes" id="UP001500729">
    <property type="component" value="Unassembled WGS sequence"/>
</dbReference>
<evidence type="ECO:0000313" key="11">
    <source>
        <dbReference type="Proteomes" id="UP001500729"/>
    </source>
</evidence>
<evidence type="ECO:0000256" key="3">
    <source>
        <dbReference type="ARBA" id="ARBA00022692"/>
    </source>
</evidence>
<name>A0ABP3NM91_SACER</name>
<dbReference type="PANTHER" id="PTHR35007">
    <property type="entry name" value="INTEGRAL MEMBRANE PROTEIN-RELATED"/>
    <property type="match status" value="1"/>
</dbReference>
<comment type="subcellular location">
    <subcellularLocation>
        <location evidence="1">Cell membrane</location>
        <topology evidence="1">Multi-pass membrane protein</topology>
    </subcellularLocation>
</comment>
<evidence type="ECO:0000256" key="8">
    <source>
        <dbReference type="SAM" id="SignalP"/>
    </source>
</evidence>
<keyword evidence="3 7" id="KW-0812">Transmembrane</keyword>
<dbReference type="Pfam" id="PF00482">
    <property type="entry name" value="T2SSF"/>
    <property type="match status" value="1"/>
</dbReference>
<evidence type="ECO:0000256" key="1">
    <source>
        <dbReference type="ARBA" id="ARBA00004651"/>
    </source>
</evidence>
<feature type="region of interest" description="Disordered" evidence="6">
    <location>
        <begin position="28"/>
        <end position="84"/>
    </location>
</feature>
<evidence type="ECO:0000256" key="5">
    <source>
        <dbReference type="ARBA" id="ARBA00023136"/>
    </source>
</evidence>
<evidence type="ECO:0000313" key="10">
    <source>
        <dbReference type="EMBL" id="GAA0545779.1"/>
    </source>
</evidence>
<evidence type="ECO:0000256" key="2">
    <source>
        <dbReference type="ARBA" id="ARBA00022475"/>
    </source>
</evidence>
<keyword evidence="11" id="KW-1185">Reference proteome</keyword>
<organism evidence="10 11">
    <name type="scientific">Saccharopolyspora erythraea</name>
    <name type="common">Streptomyces erythraeus</name>
    <dbReference type="NCBI Taxonomy" id="1836"/>
    <lineage>
        <taxon>Bacteria</taxon>
        <taxon>Bacillati</taxon>
        <taxon>Actinomycetota</taxon>
        <taxon>Actinomycetes</taxon>
        <taxon>Pseudonocardiales</taxon>
        <taxon>Pseudonocardiaceae</taxon>
        <taxon>Saccharopolyspora</taxon>
    </lineage>
</organism>
<feature type="compositionally biased region" description="Low complexity" evidence="6">
    <location>
        <begin position="41"/>
        <end position="53"/>
    </location>
</feature>
<evidence type="ECO:0000256" key="6">
    <source>
        <dbReference type="SAM" id="MobiDB-lite"/>
    </source>
</evidence>
<evidence type="ECO:0000256" key="7">
    <source>
        <dbReference type="SAM" id="Phobius"/>
    </source>
</evidence>
<sequence length="435" mass="44324">MSALALALALLAIAALLAPVNTARARLLDLPTPRPRPNPTPTGRRLTPTPNTPIRSTPIPRATSPGTSTSGMATSRTATPGKVASGAFTSGTATFGTTFSETALNPNDGLLPARATPDPTTSSVPGDPANLLSGFSAATQSTDLVPGWPVIGNASDVSTGGSSPRTASGFPPDGFPVGNPSAGPAIDLTDSPWSRRSPTALPTDALSGLPAGFPMDLPPGLPMDVPPGFVTDSAPTRSSAGLHAHPSAREQVGSLPARLRAVRIAMARFAASMGGCRWADRFRRRSAKTDPLVLAAGWDLLAAGMRAGLPVPVILRAVAAEFDGAPAGVLDEVARLLALGADAVAAWEPALRHPDTEELARAARRTARTGTGLADVAADLAADARASVGARAQAHAQRATVWVALPLGLCFLPAFLCLGVLPVVAGMLNRIVATW</sequence>
<evidence type="ECO:0000259" key="9">
    <source>
        <dbReference type="Pfam" id="PF00482"/>
    </source>
</evidence>
<feature type="chain" id="PRO_5045076915" description="Type II secretion system protein GspF domain-containing protein" evidence="8">
    <location>
        <begin position="26"/>
        <end position="435"/>
    </location>
</feature>
<feature type="signal peptide" evidence="8">
    <location>
        <begin position="1"/>
        <end position="25"/>
    </location>
</feature>
<keyword evidence="5 7" id="KW-0472">Membrane</keyword>
<keyword evidence="8" id="KW-0732">Signal</keyword>
<dbReference type="PANTHER" id="PTHR35007:SF3">
    <property type="entry name" value="POSSIBLE CONSERVED ALANINE RICH MEMBRANE PROTEIN"/>
    <property type="match status" value="1"/>
</dbReference>